<accession>A0A1G8WRF2</accession>
<organism evidence="7 8">
    <name type="scientific">Natronincola ferrireducens</name>
    <dbReference type="NCBI Taxonomy" id="393762"/>
    <lineage>
        <taxon>Bacteria</taxon>
        <taxon>Bacillati</taxon>
        <taxon>Bacillota</taxon>
        <taxon>Clostridia</taxon>
        <taxon>Peptostreptococcales</taxon>
        <taxon>Natronincolaceae</taxon>
        <taxon>Natronincola</taxon>
    </lineage>
</organism>
<sequence length="295" mass="32493">MIQGVCPASCGELLQGYIEGGEKLISYSINLFSKVTIREDIHTPAEKIPAAYSKAYRMLEKVFAYYGYKKKDYQQVRIHINSSIPIAKGMASSTADLAATAIATATYLGKELSEEEVAKLCIDIEPTDSTVFSKITLFDHLKGGVKRQYSNLPPCRVLVLEGKATINTIDFRKIDRTEILKENEGRLMEGLALLEKGIKTGDLKTIGKAATISSFANEGILPKEGLEEIHHISEAVGAYGINVAHSGSVIGILYNDKDFDTEKFFHSLKEKDFMKNYLSIVSYEIIAGGGRIIKP</sequence>
<dbReference type="InterPro" id="IPR020568">
    <property type="entry name" value="Ribosomal_Su5_D2-typ_SF"/>
</dbReference>
<gene>
    <name evidence="7" type="ORF">SAMN05660472_00017</name>
</gene>
<dbReference type="Proteomes" id="UP000198718">
    <property type="component" value="Unassembled WGS sequence"/>
</dbReference>
<dbReference type="InterPro" id="IPR013750">
    <property type="entry name" value="GHMP_kinase_C_dom"/>
</dbReference>
<evidence type="ECO:0000256" key="4">
    <source>
        <dbReference type="ARBA" id="ARBA00022840"/>
    </source>
</evidence>
<name>A0A1G8WRF2_9FIRM</name>
<evidence type="ECO:0000256" key="3">
    <source>
        <dbReference type="ARBA" id="ARBA00022777"/>
    </source>
</evidence>
<feature type="domain" description="GHMP kinase N-terminal" evidence="5">
    <location>
        <begin position="55"/>
        <end position="126"/>
    </location>
</feature>
<evidence type="ECO:0000256" key="1">
    <source>
        <dbReference type="ARBA" id="ARBA00022679"/>
    </source>
</evidence>
<evidence type="ECO:0000256" key="2">
    <source>
        <dbReference type="ARBA" id="ARBA00022741"/>
    </source>
</evidence>
<dbReference type="AlphaFoldDB" id="A0A1G8WRF2"/>
<evidence type="ECO:0000259" key="5">
    <source>
        <dbReference type="Pfam" id="PF00288"/>
    </source>
</evidence>
<protein>
    <submittedName>
        <fullName evidence="7">Threonine kinase</fullName>
    </submittedName>
</protein>
<proteinExistence type="predicted"/>
<keyword evidence="1" id="KW-0808">Transferase</keyword>
<evidence type="ECO:0000259" key="6">
    <source>
        <dbReference type="Pfam" id="PF08544"/>
    </source>
</evidence>
<keyword evidence="4" id="KW-0067">ATP-binding</keyword>
<dbReference type="Pfam" id="PF08544">
    <property type="entry name" value="GHMP_kinases_C"/>
    <property type="match status" value="1"/>
</dbReference>
<keyword evidence="3 7" id="KW-0418">Kinase</keyword>
<dbReference type="STRING" id="393762.SAMN05660472_00017"/>
<keyword evidence="8" id="KW-1185">Reference proteome</keyword>
<keyword evidence="2" id="KW-0547">Nucleotide-binding</keyword>
<dbReference type="InterPro" id="IPR006204">
    <property type="entry name" value="GHMP_kinase_N_dom"/>
</dbReference>
<evidence type="ECO:0000313" key="7">
    <source>
        <dbReference type="EMBL" id="SDJ80854.1"/>
    </source>
</evidence>
<dbReference type="Pfam" id="PF00288">
    <property type="entry name" value="GHMP_kinases_N"/>
    <property type="match status" value="1"/>
</dbReference>
<dbReference type="OrthoDB" id="4548147at2"/>
<dbReference type="PIRSF" id="PIRSF033887">
    <property type="entry name" value="PduX"/>
    <property type="match status" value="1"/>
</dbReference>
<dbReference type="GO" id="GO:0005524">
    <property type="term" value="F:ATP binding"/>
    <property type="evidence" value="ECO:0007669"/>
    <property type="project" value="UniProtKB-KW"/>
</dbReference>
<evidence type="ECO:0000313" key="8">
    <source>
        <dbReference type="Proteomes" id="UP000198718"/>
    </source>
</evidence>
<dbReference type="RefSeq" id="WP_090548538.1">
    <property type="nucleotide sequence ID" value="NZ_FNFP01000001.1"/>
</dbReference>
<dbReference type="SUPFAM" id="SSF54211">
    <property type="entry name" value="Ribosomal protein S5 domain 2-like"/>
    <property type="match status" value="1"/>
</dbReference>
<dbReference type="PANTHER" id="PTHR43527">
    <property type="entry name" value="4-DIPHOSPHOCYTIDYL-2-C-METHYL-D-ERYTHRITOL KINASE, CHLOROPLASTIC"/>
    <property type="match status" value="1"/>
</dbReference>
<dbReference type="GO" id="GO:0016301">
    <property type="term" value="F:kinase activity"/>
    <property type="evidence" value="ECO:0007669"/>
    <property type="project" value="UniProtKB-KW"/>
</dbReference>
<dbReference type="PANTHER" id="PTHR43527:SF1">
    <property type="entry name" value="L-THREONINE KINASE"/>
    <property type="match status" value="1"/>
</dbReference>
<dbReference type="EMBL" id="FNFP01000001">
    <property type="protein sequence ID" value="SDJ80854.1"/>
    <property type="molecule type" value="Genomic_DNA"/>
</dbReference>
<dbReference type="InterPro" id="IPR012363">
    <property type="entry name" value="PduX"/>
</dbReference>
<feature type="domain" description="GHMP kinase C-terminal" evidence="6">
    <location>
        <begin position="195"/>
        <end position="258"/>
    </location>
</feature>
<dbReference type="Gene3D" id="3.30.230.10">
    <property type="match status" value="1"/>
</dbReference>
<dbReference type="InterPro" id="IPR014721">
    <property type="entry name" value="Ribsml_uS5_D2-typ_fold_subgr"/>
</dbReference>
<reference evidence="7 8" key="1">
    <citation type="submission" date="2016-10" db="EMBL/GenBank/DDBJ databases">
        <authorList>
            <person name="de Groot N.N."/>
        </authorList>
    </citation>
    <scope>NUCLEOTIDE SEQUENCE [LARGE SCALE GENOMIC DNA]</scope>
    <source>
        <strain evidence="7 8">DSM 18346</strain>
    </source>
</reference>